<proteinExistence type="predicted"/>
<dbReference type="AlphaFoldDB" id="A0A2S0NBQ8"/>
<sequence>MAPLALVTDPGRMAWLKAAAIGAALLVVPLAWWTALSLAGVRMPAPGPSPLSMAMIVAAAILVAPLIETAALAVLHWLVAVLLRAPVALFVAAAVAAAVAAHLPLTLVRTPVTAAIFLVFALQYAGWHAARGWRTAFLGTALAHGVYNAGSLALSPVFAFLLRPA</sequence>
<organism evidence="2 3">
    <name type="scientific">Phreatobacter cathodiphilus</name>
    <dbReference type="NCBI Taxonomy" id="1868589"/>
    <lineage>
        <taxon>Bacteria</taxon>
        <taxon>Pseudomonadati</taxon>
        <taxon>Pseudomonadota</taxon>
        <taxon>Alphaproteobacteria</taxon>
        <taxon>Hyphomicrobiales</taxon>
        <taxon>Phreatobacteraceae</taxon>
        <taxon>Phreatobacter</taxon>
    </lineage>
</organism>
<protein>
    <recommendedName>
        <fullName evidence="4">CPBP family intramembrane metalloprotease</fullName>
    </recommendedName>
</protein>
<feature type="transmembrane region" description="Helical" evidence="1">
    <location>
        <begin position="85"/>
        <end position="105"/>
    </location>
</feature>
<feature type="transmembrane region" description="Helical" evidence="1">
    <location>
        <begin position="20"/>
        <end position="41"/>
    </location>
</feature>
<dbReference type="KEGG" id="phr:C6569_10145"/>
<evidence type="ECO:0000313" key="3">
    <source>
        <dbReference type="Proteomes" id="UP000237889"/>
    </source>
</evidence>
<dbReference type="RefSeq" id="WP_106748734.1">
    <property type="nucleotide sequence ID" value="NZ_CP027668.1"/>
</dbReference>
<evidence type="ECO:0000256" key="1">
    <source>
        <dbReference type="SAM" id="Phobius"/>
    </source>
</evidence>
<dbReference type="OrthoDB" id="8480806at2"/>
<evidence type="ECO:0000313" key="2">
    <source>
        <dbReference type="EMBL" id="AVO45393.1"/>
    </source>
</evidence>
<keyword evidence="1" id="KW-1133">Transmembrane helix</keyword>
<keyword evidence="3" id="KW-1185">Reference proteome</keyword>
<name>A0A2S0NBQ8_9HYPH</name>
<accession>A0A2S0NBQ8</accession>
<keyword evidence="1" id="KW-0472">Membrane</keyword>
<reference evidence="2 3" key="1">
    <citation type="submission" date="2018-03" db="EMBL/GenBank/DDBJ databases">
        <title>Genome sequencing of Phreatobacter sp.</title>
        <authorList>
            <person name="Kim S.-J."/>
            <person name="Heo J."/>
            <person name="Kwon S.-W."/>
        </authorList>
    </citation>
    <scope>NUCLEOTIDE SEQUENCE [LARGE SCALE GENOMIC DNA]</scope>
    <source>
        <strain evidence="2 3">S-12</strain>
    </source>
</reference>
<dbReference type="Proteomes" id="UP000237889">
    <property type="component" value="Chromosome"/>
</dbReference>
<gene>
    <name evidence="2" type="ORF">C6569_10145</name>
</gene>
<feature type="transmembrane region" description="Helical" evidence="1">
    <location>
        <begin position="112"/>
        <end position="130"/>
    </location>
</feature>
<evidence type="ECO:0008006" key="4">
    <source>
        <dbReference type="Google" id="ProtNLM"/>
    </source>
</evidence>
<dbReference type="EMBL" id="CP027668">
    <property type="protein sequence ID" value="AVO45393.1"/>
    <property type="molecule type" value="Genomic_DNA"/>
</dbReference>
<feature type="transmembrane region" description="Helical" evidence="1">
    <location>
        <begin position="53"/>
        <end position="79"/>
    </location>
</feature>
<feature type="transmembrane region" description="Helical" evidence="1">
    <location>
        <begin position="136"/>
        <end position="162"/>
    </location>
</feature>
<keyword evidence="1" id="KW-0812">Transmembrane</keyword>